<keyword evidence="2" id="KW-1185">Reference proteome</keyword>
<dbReference type="Proteomes" id="UP001597110">
    <property type="component" value="Unassembled WGS sequence"/>
</dbReference>
<organism evidence="1 2">
    <name type="scientific">Lysobacter brunescens</name>
    <dbReference type="NCBI Taxonomy" id="262323"/>
    <lineage>
        <taxon>Bacteria</taxon>
        <taxon>Pseudomonadati</taxon>
        <taxon>Pseudomonadota</taxon>
        <taxon>Gammaproteobacteria</taxon>
        <taxon>Lysobacterales</taxon>
        <taxon>Lysobacteraceae</taxon>
        <taxon>Lysobacter</taxon>
    </lineage>
</organism>
<evidence type="ECO:0000313" key="1">
    <source>
        <dbReference type="EMBL" id="MFD0725647.1"/>
    </source>
</evidence>
<protein>
    <submittedName>
        <fullName evidence="1">Uncharacterized protein</fullName>
    </submittedName>
</protein>
<reference evidence="2" key="1">
    <citation type="journal article" date="2019" name="Int. J. Syst. Evol. Microbiol.">
        <title>The Global Catalogue of Microorganisms (GCM) 10K type strain sequencing project: providing services to taxonomists for standard genome sequencing and annotation.</title>
        <authorList>
            <consortium name="The Broad Institute Genomics Platform"/>
            <consortium name="The Broad Institute Genome Sequencing Center for Infectious Disease"/>
            <person name="Wu L."/>
            <person name="Ma J."/>
        </authorList>
    </citation>
    <scope>NUCLEOTIDE SEQUENCE [LARGE SCALE GENOMIC DNA]</scope>
    <source>
        <strain evidence="2">CCUG 55585</strain>
    </source>
</reference>
<dbReference type="RefSeq" id="WP_386823235.1">
    <property type="nucleotide sequence ID" value="NZ_JBHTIF010000001.1"/>
</dbReference>
<sequence>MIRLASLRANRQVIDDLAWPYDFDLDRAGTDTAWITLRPSVNFHVLAGDGTGGVFLAYGEGSPDDLPVLHATSEGLAGKIANNLAEAVALHIQLPYWRDVLKFSGNGDLGAMRRAAPVLAVDYDEDMQEIPDAKARLLKALAVPLLDDPVAYLHQCVLETDCTLVASDGYVWGSLFNSFTIDRRRSW</sequence>
<accession>A0ABW2YB75</accession>
<dbReference type="EMBL" id="JBHTIF010000001">
    <property type="protein sequence ID" value="MFD0725647.1"/>
    <property type="molecule type" value="Genomic_DNA"/>
</dbReference>
<name>A0ABW2YB75_9GAMM</name>
<comment type="caution">
    <text evidence="1">The sequence shown here is derived from an EMBL/GenBank/DDBJ whole genome shotgun (WGS) entry which is preliminary data.</text>
</comment>
<evidence type="ECO:0000313" key="2">
    <source>
        <dbReference type="Proteomes" id="UP001597110"/>
    </source>
</evidence>
<proteinExistence type="predicted"/>
<gene>
    <name evidence="1" type="ORF">ACFQ0E_08545</name>
</gene>